<dbReference type="Proteomes" id="UP001592582">
    <property type="component" value="Unassembled WGS sequence"/>
</dbReference>
<evidence type="ECO:0000313" key="1">
    <source>
        <dbReference type="EMBL" id="MFC1409254.1"/>
    </source>
</evidence>
<gene>
    <name evidence="1" type="ORF">ACEZDG_08160</name>
</gene>
<keyword evidence="2" id="KW-1185">Reference proteome</keyword>
<organism evidence="1 2">
    <name type="scientific">Streptacidiphilus alkalitolerans</name>
    <dbReference type="NCBI Taxonomy" id="3342712"/>
    <lineage>
        <taxon>Bacteria</taxon>
        <taxon>Bacillati</taxon>
        <taxon>Actinomycetota</taxon>
        <taxon>Actinomycetes</taxon>
        <taxon>Kitasatosporales</taxon>
        <taxon>Streptomycetaceae</taxon>
        <taxon>Streptacidiphilus</taxon>
    </lineage>
</organism>
<dbReference type="EMBL" id="JBHEZX010000003">
    <property type="protein sequence ID" value="MFC1409254.1"/>
    <property type="molecule type" value="Genomic_DNA"/>
</dbReference>
<protein>
    <submittedName>
        <fullName evidence="1">Uncharacterized protein</fullName>
    </submittedName>
</protein>
<reference evidence="1 2" key="1">
    <citation type="submission" date="2024-09" db="EMBL/GenBank/DDBJ databases">
        <authorList>
            <person name="Lee S.D."/>
        </authorList>
    </citation>
    <scope>NUCLEOTIDE SEQUENCE [LARGE SCALE GENOMIC DNA]</scope>
    <source>
        <strain evidence="1 2">N1-1</strain>
    </source>
</reference>
<proteinExistence type="predicted"/>
<accession>A0ABV6V6A4</accession>
<dbReference type="RefSeq" id="WP_380504620.1">
    <property type="nucleotide sequence ID" value="NZ_JBHEZX010000003.1"/>
</dbReference>
<sequence length="155" mass="16586">MFELLPGTGLVLPRQVGVLSFGMSERDAQWAVASLADVRESWACGAGWAFTAAWDGLELSAFGDCEDRQGRSELDRNGLASVALHRWPETLTGPSAVPVVLDGVDVFGYPAAEVLDALAPAGHPSVWLPPVSSGSYLREVWVRCLPIDRPAPTRA</sequence>
<evidence type="ECO:0000313" key="2">
    <source>
        <dbReference type="Proteomes" id="UP001592582"/>
    </source>
</evidence>
<name>A0ABV6V6A4_9ACTN</name>
<comment type="caution">
    <text evidence="1">The sequence shown here is derived from an EMBL/GenBank/DDBJ whole genome shotgun (WGS) entry which is preliminary data.</text>
</comment>